<dbReference type="InterPro" id="IPR039360">
    <property type="entry name" value="Ras_GTPase"/>
</dbReference>
<evidence type="ECO:0000256" key="1">
    <source>
        <dbReference type="ARBA" id="ARBA00022468"/>
    </source>
</evidence>
<dbReference type="PANTHER" id="PTHR10194">
    <property type="entry name" value="RAS GTPASE-ACTIVATING PROTEINS"/>
    <property type="match status" value="1"/>
</dbReference>
<keyword evidence="2" id="KW-0597">Phosphoprotein</keyword>
<evidence type="ECO:0000256" key="3">
    <source>
        <dbReference type="SAM" id="Coils"/>
    </source>
</evidence>
<keyword evidence="7" id="KW-1185">Reference proteome</keyword>
<evidence type="ECO:0000256" key="4">
    <source>
        <dbReference type="SAM" id="MobiDB-lite"/>
    </source>
</evidence>
<dbReference type="SUPFAM" id="SSF48350">
    <property type="entry name" value="GTPase activation domain, GAP"/>
    <property type="match status" value="1"/>
</dbReference>
<proteinExistence type="predicted"/>
<dbReference type="InterPro" id="IPR008936">
    <property type="entry name" value="Rho_GTPase_activation_prot"/>
</dbReference>
<comment type="caution">
    <text evidence="6">The sequence shown here is derived from an EMBL/GenBank/DDBJ whole genome shotgun (WGS) entry which is preliminary data.</text>
</comment>
<feature type="coiled-coil region" evidence="3">
    <location>
        <begin position="119"/>
        <end position="146"/>
    </location>
</feature>
<keyword evidence="1" id="KW-0343">GTPase activation</keyword>
<sequence>MAEKKPNEWVQLLLLRFDSQLPIRTGLHTAQSAQNMEQNKQCLINVSKTKFSLVISGLTKILQNIDSMPVYGPDAERNFCDSQLLVLDTLEKCLNSPRDTSRLDEAILVKNLLQELIRARNLVINFINLTNENAKLNNQLLTLTSRVIFALSTQYFNAVFNRIFNNFSLISGQEDSSGITDPTNELKLIQFINLDIKKLSRLITEICNRFPSLKKSTWLHLAVYLERSIWNWLENQPQEFDALQKKPNDQLAECCERLFDLFNGVCIDSVRKKLLIWPLQMMLLVLCPKILEELNNAENGAPLSQQQQKKKQFLDDLKKALGSSHGHGSSGSKPLLTEAALLGAVNLFKAATYININDRNNILFVLVHSVYSDVQNLLFNPNKPYFRISQNLAETEALLTDFFVAYFRITPHNKNLLKVCLQTNVNSVYHAVLVASLYRIITQERLSWWPDVSAFYPKSSEIRVMMLETLNRINNHQPIRISHSLNLRDKMILKNRSDKAEDSLTNRCNLMLNMVRLVNANPLLLLYTPSNKQQTDSQNAAFDLMNGLVSLMQQSVMHELAQESMEALLCLHQPANIHWWNPTSPAQAFWEISSQLLYSIAQKLTGRNIPNYCEVLKWLREILVCRINFLHQHRDFCALLHHRFHHLSSSEETANLIMHQYCPSCGQIQAINGHSQSSTSFNHSNNYDQSSSNKSGVSHGLHQSYNQNSPFLSPLPVNPKRNQMALIKLETVFFVHLWSLDLDAVLTSMSCFGLLCHEAELWGGATYISMYFSNSFLPSPSKPACTCLPEKQPTCIALCCCGCPMCPTKSPQGKHYNFLNSNSSSGSASSTNTTSSSFSAVHNSNGCSCASPCLQCSQQQSPISVCGWNPADLRIADILPVYDTYIQIADHSRSIVTTGRAHLQKQILNLLRQVNHQTQGNKLAWEHTYMIWLRSTKYLINYPKSKVTNVSEDSCEPGTGSSQSGTGSSSAIYANQREVSSVASGSSVTSPSASHLGSCQGGSTCNRYAVKRRVSHQPPMTDHEVEDILNEWANMTGFLCALGAVALHQPQQQQNAPAEPVKNNVCQMKSSECCRFTHCKNATEQISHQQQEQEHKLSFCPACKDIPSQISNSKNCDCLDSSKCCNFASMDMAAQNPCFSYFCYPPGGSLVGICPCHSLESSSHTVKSKNGTAAEQTCEFPCCCERACPSAPLKVSPPSRKYSVNYISESAALNRDNQYSPVGQFVGNLLILLTCQHEKFGHHIQKHVKEAIGHELNPLIYPILFDQLRSHVDSCFSGQGQQQVVVTETHTLFIENVIFIMRNILAKGTKNPDSSNKPNESLGMVSIESLMLNIVRYVRHLDCVHSLQLKIKVCQLVQKMMLRREDLNFRQEMRFRSKLVDYLCDWVMGSSYHLNLAGANICPNTVSLPLNNLTSIPPHSNSANQSGDQMLNSEQSHAHGFTLISAADSSTGFQIKNVPSGHASDLDNDTILQPQLSKESSSQLSLQTQFSNLSSHFNTEGSGLLSAHGCFSDRASHMTGFISDGFLSNSESQLAGSVRPHFPNSGAIIGTSSGLTTPNYKVLINMNTLNNYGALSQTHLSSNSSSTGSSRMLHHSNSSFGNFHNFAHNNGVQILSQPGSNSVGGVGAILTNNTFSSAGIYPPEQLSFCHYSNMLPDTGASFGPHQLSANTLSSLTPSSAQVGLYSALGARITGTGSASGAQNQQTRDLDLACMEAVAALLQSLPLQPEETDRGDLMDAKSHLFAKYFTLFMNLLNDVADDRDVKPEVRKNNTALRDVTVQAMSNLLNANIDSGLMHAIGLGYHRDPQTRAAFMEVLTKILKQGTEFETLAESALAERYERLLGLVTMAGDNEELPIAMALVNVVPFEQMDELARVLVTLFSSKNMLNQFFKNAFSREIDIGENMHTLLRGNSISTKIMTFCFKQFGQNYLQSVLSPALMELVRRDAGGTVKEPSE</sequence>
<dbReference type="PANTHER" id="PTHR10194:SF142">
    <property type="entry name" value="NEUROFIBROMIN"/>
    <property type="match status" value="1"/>
</dbReference>
<evidence type="ECO:0000313" key="7">
    <source>
        <dbReference type="Proteomes" id="UP001626550"/>
    </source>
</evidence>
<gene>
    <name evidence="6" type="ORF">Ciccas_002794</name>
</gene>
<dbReference type="GO" id="GO:0005096">
    <property type="term" value="F:GTPase activator activity"/>
    <property type="evidence" value="ECO:0007669"/>
    <property type="project" value="UniProtKB-KW"/>
</dbReference>
<feature type="region of interest" description="Disordered" evidence="4">
    <location>
        <begin position="949"/>
        <end position="969"/>
    </location>
</feature>
<dbReference type="InterPro" id="IPR001936">
    <property type="entry name" value="RasGAP_dom"/>
</dbReference>
<dbReference type="EMBL" id="JBJKFK010000232">
    <property type="protein sequence ID" value="KAL3318539.1"/>
    <property type="molecule type" value="Genomic_DNA"/>
</dbReference>
<protein>
    <recommendedName>
        <fullName evidence="5">Ras-GAP domain-containing protein</fullName>
    </recommendedName>
</protein>
<feature type="compositionally biased region" description="Low complexity" evidence="4">
    <location>
        <begin position="958"/>
        <end position="969"/>
    </location>
</feature>
<reference evidence="6 7" key="1">
    <citation type="submission" date="2024-11" db="EMBL/GenBank/DDBJ databases">
        <title>Adaptive evolution of stress response genes in parasites aligns with host niche diversity.</title>
        <authorList>
            <person name="Hahn C."/>
            <person name="Resl P."/>
        </authorList>
    </citation>
    <scope>NUCLEOTIDE SEQUENCE [LARGE SCALE GENOMIC DNA]</scope>
    <source>
        <strain evidence="6">EGGRZ-B1_66</strain>
        <tissue evidence="6">Body</tissue>
    </source>
</reference>
<dbReference type="Proteomes" id="UP001626550">
    <property type="component" value="Unassembled WGS sequence"/>
</dbReference>
<feature type="domain" description="Ras-GAP" evidence="5">
    <location>
        <begin position="1869"/>
        <end position="1956"/>
    </location>
</feature>
<evidence type="ECO:0000313" key="6">
    <source>
        <dbReference type="EMBL" id="KAL3318539.1"/>
    </source>
</evidence>
<dbReference type="Gene3D" id="1.10.506.10">
    <property type="entry name" value="GTPase Activation - p120gap, domain 1"/>
    <property type="match status" value="1"/>
</dbReference>
<dbReference type="PROSITE" id="PS50018">
    <property type="entry name" value="RAS_GTPASE_ACTIV_2"/>
    <property type="match status" value="1"/>
</dbReference>
<evidence type="ECO:0000259" key="5">
    <source>
        <dbReference type="PROSITE" id="PS50018"/>
    </source>
</evidence>
<organism evidence="6 7">
    <name type="scientific">Cichlidogyrus casuarinus</name>
    <dbReference type="NCBI Taxonomy" id="1844966"/>
    <lineage>
        <taxon>Eukaryota</taxon>
        <taxon>Metazoa</taxon>
        <taxon>Spiralia</taxon>
        <taxon>Lophotrochozoa</taxon>
        <taxon>Platyhelminthes</taxon>
        <taxon>Monogenea</taxon>
        <taxon>Monopisthocotylea</taxon>
        <taxon>Dactylogyridea</taxon>
        <taxon>Ancyrocephalidae</taxon>
        <taxon>Cichlidogyrus</taxon>
    </lineage>
</organism>
<feature type="region of interest" description="Disordered" evidence="4">
    <location>
        <begin position="676"/>
        <end position="700"/>
    </location>
</feature>
<keyword evidence="3" id="KW-0175">Coiled coil</keyword>
<name>A0ABD2QG77_9PLAT</name>
<evidence type="ECO:0000256" key="2">
    <source>
        <dbReference type="ARBA" id="ARBA00022553"/>
    </source>
</evidence>
<accession>A0ABD2QG77</accession>